<proteinExistence type="predicted"/>
<dbReference type="Gene3D" id="1.10.443.10">
    <property type="entry name" value="Intergrase catalytic core"/>
    <property type="match status" value="1"/>
</dbReference>
<dbReference type="GO" id="GO:0003677">
    <property type="term" value="F:DNA binding"/>
    <property type="evidence" value="ECO:0007669"/>
    <property type="project" value="InterPro"/>
</dbReference>
<dbReference type="PROSITE" id="PS51898">
    <property type="entry name" value="TYR_RECOMBINASE"/>
    <property type="match status" value="1"/>
</dbReference>
<dbReference type="Pfam" id="PF00589">
    <property type="entry name" value="Phage_integrase"/>
    <property type="match status" value="1"/>
</dbReference>
<dbReference type="InterPro" id="IPR013762">
    <property type="entry name" value="Integrase-like_cat_sf"/>
</dbReference>
<reference evidence="3 4" key="2">
    <citation type="submission" date="2017-08" db="EMBL/GenBank/DDBJ databases">
        <title>WGS of novel Burkholderia cepaca complex species.</title>
        <authorList>
            <person name="Lipuma J."/>
            <person name="Spilker T."/>
        </authorList>
    </citation>
    <scope>NUCLEOTIDE SEQUENCE [LARGE SCALE GENOMIC DNA]</scope>
    <source>
        <strain evidence="3 4">AU17325</strain>
    </source>
</reference>
<evidence type="ECO:0000313" key="3">
    <source>
        <dbReference type="EMBL" id="OXI49339.1"/>
    </source>
</evidence>
<feature type="domain" description="Tyr recombinase" evidence="2">
    <location>
        <begin position="1"/>
        <end position="73"/>
    </location>
</feature>
<dbReference type="InterPro" id="IPR011010">
    <property type="entry name" value="DNA_brk_join_enz"/>
</dbReference>
<keyword evidence="1" id="KW-0233">DNA recombination</keyword>
<dbReference type="SUPFAM" id="SSF56349">
    <property type="entry name" value="DNA breaking-rejoining enzymes"/>
    <property type="match status" value="1"/>
</dbReference>
<organism evidence="3 4">
    <name type="scientific">Burkholderia aenigmatica</name>
    <dbReference type="NCBI Taxonomy" id="2015348"/>
    <lineage>
        <taxon>Bacteria</taxon>
        <taxon>Pseudomonadati</taxon>
        <taxon>Pseudomonadota</taxon>
        <taxon>Betaproteobacteria</taxon>
        <taxon>Burkholderiales</taxon>
        <taxon>Burkholderiaceae</taxon>
        <taxon>Burkholderia</taxon>
        <taxon>Burkholderia cepacia complex</taxon>
    </lineage>
</organism>
<accession>A0A228J4K6</accession>
<dbReference type="InterPro" id="IPR002104">
    <property type="entry name" value="Integrase_catalytic"/>
</dbReference>
<protein>
    <submittedName>
        <fullName evidence="3">Integrase</fullName>
    </submittedName>
</protein>
<comment type="caution">
    <text evidence="3">The sequence shown here is derived from an EMBL/GenBank/DDBJ whole genome shotgun (WGS) entry which is preliminary data.</text>
</comment>
<dbReference type="Proteomes" id="UP000214600">
    <property type="component" value="Unassembled WGS sequence"/>
</dbReference>
<reference evidence="4" key="1">
    <citation type="submission" date="2017-06" db="EMBL/GenBank/DDBJ databases">
        <authorList>
            <person name="LiPuma J."/>
            <person name="Spilker T."/>
        </authorList>
    </citation>
    <scope>NUCLEOTIDE SEQUENCE [LARGE SCALE GENOMIC DNA]</scope>
    <source>
        <strain evidence="4">AU17325</strain>
    </source>
</reference>
<evidence type="ECO:0000313" key="4">
    <source>
        <dbReference type="Proteomes" id="UP000214600"/>
    </source>
</evidence>
<dbReference type="AlphaFoldDB" id="A0A228J4K6"/>
<name>A0A228J4K6_9BURK</name>
<evidence type="ECO:0000256" key="1">
    <source>
        <dbReference type="ARBA" id="ARBA00023172"/>
    </source>
</evidence>
<dbReference type="GO" id="GO:0015074">
    <property type="term" value="P:DNA integration"/>
    <property type="evidence" value="ECO:0007669"/>
    <property type="project" value="InterPro"/>
</dbReference>
<sequence length="99" mass="11201">MIKQNDKRDFARACKVAEMVDYNWHDLRHTWASVHMQRGTPLMVLKELGGWETVAMVQKYAHLAPSHLAQHAGNVKFLSMSVEQKQKTPLSEAAQSLAA</sequence>
<gene>
    <name evidence="3" type="ORF">CFB84_07105</name>
</gene>
<dbReference type="EMBL" id="NKFA01000003">
    <property type="protein sequence ID" value="OXI49339.1"/>
    <property type="molecule type" value="Genomic_DNA"/>
</dbReference>
<dbReference type="GO" id="GO:0006310">
    <property type="term" value="P:DNA recombination"/>
    <property type="evidence" value="ECO:0007669"/>
    <property type="project" value="UniProtKB-KW"/>
</dbReference>
<evidence type="ECO:0000259" key="2">
    <source>
        <dbReference type="PROSITE" id="PS51898"/>
    </source>
</evidence>